<dbReference type="Proteomes" id="UP000186026">
    <property type="component" value="Unassembled WGS sequence"/>
</dbReference>
<keyword evidence="4" id="KW-1185">Reference proteome</keyword>
<dbReference type="GO" id="GO:0009166">
    <property type="term" value="P:nucleotide catabolic process"/>
    <property type="evidence" value="ECO:0007669"/>
    <property type="project" value="InterPro"/>
</dbReference>
<name>A0A1N7NKE9_9BACT</name>
<feature type="domain" description="5'-Nucleotidase C-terminal" evidence="2">
    <location>
        <begin position="67"/>
        <end position="209"/>
    </location>
</feature>
<evidence type="ECO:0000256" key="1">
    <source>
        <dbReference type="SAM" id="SignalP"/>
    </source>
</evidence>
<protein>
    <submittedName>
        <fullName evidence="3">5'-nucleotidase, C-terminal domain</fullName>
    </submittedName>
</protein>
<feature type="signal peptide" evidence="1">
    <location>
        <begin position="1"/>
        <end position="16"/>
    </location>
</feature>
<dbReference type="PROSITE" id="PS51257">
    <property type="entry name" value="PROKAR_LIPOPROTEIN"/>
    <property type="match status" value="1"/>
</dbReference>
<dbReference type="STRING" id="529505.SAMN05421761_110106"/>
<dbReference type="PRINTS" id="PR01607">
    <property type="entry name" value="APYRASEFAMLY"/>
</dbReference>
<dbReference type="EMBL" id="FTOP01000010">
    <property type="protein sequence ID" value="SIS98761.1"/>
    <property type="molecule type" value="Genomic_DNA"/>
</dbReference>
<evidence type="ECO:0000259" key="2">
    <source>
        <dbReference type="Pfam" id="PF02872"/>
    </source>
</evidence>
<gene>
    <name evidence="3" type="ORF">SAMN05421761_110106</name>
</gene>
<dbReference type="SUPFAM" id="SSF55816">
    <property type="entry name" value="5'-nucleotidase (syn. UDP-sugar hydrolase), C-terminal domain"/>
    <property type="match status" value="1"/>
</dbReference>
<reference evidence="4" key="1">
    <citation type="submission" date="2017-01" db="EMBL/GenBank/DDBJ databases">
        <authorList>
            <person name="Varghese N."/>
            <person name="Submissions S."/>
        </authorList>
    </citation>
    <scope>NUCLEOTIDE SEQUENCE [LARGE SCALE GENOMIC DNA]</scope>
    <source>
        <strain evidence="4">DSM 46698</strain>
    </source>
</reference>
<dbReference type="Pfam" id="PF02872">
    <property type="entry name" value="5_nucleotid_C"/>
    <property type="match status" value="1"/>
</dbReference>
<sequence length="250" mass="27615">MRNILQKIISSSFSLALVFFVACSPQLGHQFTGGFIANDLEIMADPALTEMVSPYKAKMEAEMSTIIGQSTKALTRNRGESLLGNFVADLQRAYAEQEFGISIDISIINNGGMRNDLPEGNITLGNIYELSPFDNYLVILELTAHDVQKLAEFMAARKNMAVSGMEIIGEGNQVQSFKVNGQALDSNKVYLLAINDYLANGGDNMDFLTDLPVMENTDLLLRDMLIQMIKAKTARGEKLDAQIEGRQKYN</sequence>
<proteinExistence type="predicted"/>
<evidence type="ECO:0000313" key="3">
    <source>
        <dbReference type="EMBL" id="SIS98761.1"/>
    </source>
</evidence>
<dbReference type="RefSeq" id="WP_076501840.1">
    <property type="nucleotide sequence ID" value="NZ_FTOP01000010.1"/>
</dbReference>
<dbReference type="OrthoDB" id="4762412at2"/>
<dbReference type="AlphaFoldDB" id="A0A1N7NKE9"/>
<dbReference type="GO" id="GO:0016787">
    <property type="term" value="F:hydrolase activity"/>
    <property type="evidence" value="ECO:0007669"/>
    <property type="project" value="InterPro"/>
</dbReference>
<dbReference type="PANTHER" id="PTHR11575:SF24">
    <property type="entry name" value="5'-NUCLEOTIDASE"/>
    <property type="match status" value="1"/>
</dbReference>
<evidence type="ECO:0000313" key="4">
    <source>
        <dbReference type="Proteomes" id="UP000186026"/>
    </source>
</evidence>
<accession>A0A1N7NKE9</accession>
<organism evidence="3 4">
    <name type="scientific">Belliella pelovolcani</name>
    <dbReference type="NCBI Taxonomy" id="529505"/>
    <lineage>
        <taxon>Bacteria</taxon>
        <taxon>Pseudomonadati</taxon>
        <taxon>Bacteroidota</taxon>
        <taxon>Cytophagia</taxon>
        <taxon>Cytophagales</taxon>
        <taxon>Cyclobacteriaceae</taxon>
        <taxon>Belliella</taxon>
    </lineage>
</organism>
<dbReference type="InterPro" id="IPR036907">
    <property type="entry name" value="5'-Nucleotdase_C_sf"/>
</dbReference>
<feature type="chain" id="PRO_5012771895" evidence="1">
    <location>
        <begin position="17"/>
        <end position="250"/>
    </location>
</feature>
<dbReference type="InterPro" id="IPR006179">
    <property type="entry name" value="5_nucleotidase/apyrase"/>
</dbReference>
<dbReference type="InterPro" id="IPR008334">
    <property type="entry name" value="5'-Nucleotdase_C"/>
</dbReference>
<keyword evidence="1" id="KW-0732">Signal</keyword>
<dbReference type="PANTHER" id="PTHR11575">
    <property type="entry name" value="5'-NUCLEOTIDASE-RELATED"/>
    <property type="match status" value="1"/>
</dbReference>
<dbReference type="Gene3D" id="3.90.780.10">
    <property type="entry name" value="5'-Nucleotidase, C-terminal domain"/>
    <property type="match status" value="1"/>
</dbReference>